<keyword evidence="1" id="KW-1133">Transmembrane helix</keyword>
<evidence type="ECO:0000313" key="3">
    <source>
        <dbReference type="Proteomes" id="UP000630718"/>
    </source>
</evidence>
<proteinExistence type="predicted"/>
<keyword evidence="1" id="KW-0472">Membrane</keyword>
<sequence>MIFTQLLSVVLAALVDQALRTGLGALFLVCLVLIGIGVRLRDAAWVTAGTVLFLLLMTQT</sequence>
<name>A0A919AF12_9ACTN</name>
<comment type="caution">
    <text evidence="2">The sequence shown here is derived from an EMBL/GenBank/DDBJ whole genome shotgun (WGS) entry which is preliminary data.</text>
</comment>
<feature type="transmembrane region" description="Helical" evidence="1">
    <location>
        <begin position="22"/>
        <end position="38"/>
    </location>
</feature>
<keyword evidence="3" id="KW-1185">Reference proteome</keyword>
<reference evidence="2" key="2">
    <citation type="submission" date="2020-09" db="EMBL/GenBank/DDBJ databases">
        <authorList>
            <person name="Sun Q."/>
            <person name="Ohkuma M."/>
        </authorList>
    </citation>
    <scope>NUCLEOTIDE SEQUENCE</scope>
    <source>
        <strain evidence="2">JCM 4477</strain>
    </source>
</reference>
<dbReference type="RefSeq" id="WP_190204714.1">
    <property type="nucleotide sequence ID" value="NZ_BNBI01000006.1"/>
</dbReference>
<keyword evidence="1" id="KW-0812">Transmembrane</keyword>
<dbReference type="Proteomes" id="UP000630718">
    <property type="component" value="Unassembled WGS sequence"/>
</dbReference>
<dbReference type="AlphaFoldDB" id="A0A919AF12"/>
<accession>A0A919AF12</accession>
<evidence type="ECO:0000313" key="2">
    <source>
        <dbReference type="EMBL" id="GHF02906.1"/>
    </source>
</evidence>
<evidence type="ECO:0000256" key="1">
    <source>
        <dbReference type="SAM" id="Phobius"/>
    </source>
</evidence>
<dbReference type="EMBL" id="BNBI01000006">
    <property type="protein sequence ID" value="GHF02906.1"/>
    <property type="molecule type" value="Genomic_DNA"/>
</dbReference>
<protein>
    <submittedName>
        <fullName evidence="2">Uncharacterized protein</fullName>
    </submittedName>
</protein>
<gene>
    <name evidence="2" type="ORF">GCM10018772_29540</name>
</gene>
<reference evidence="2" key="1">
    <citation type="journal article" date="2014" name="Int. J. Syst. Evol. Microbiol.">
        <title>Complete genome sequence of Corynebacterium casei LMG S-19264T (=DSM 44701T), isolated from a smear-ripened cheese.</title>
        <authorList>
            <consortium name="US DOE Joint Genome Institute (JGI-PGF)"/>
            <person name="Walter F."/>
            <person name="Albersmeier A."/>
            <person name="Kalinowski J."/>
            <person name="Ruckert C."/>
        </authorList>
    </citation>
    <scope>NUCLEOTIDE SEQUENCE</scope>
    <source>
        <strain evidence="2">JCM 4477</strain>
    </source>
</reference>
<organism evidence="2 3">
    <name type="scientific">Streptomyces fumanus</name>
    <dbReference type="NCBI Taxonomy" id="67302"/>
    <lineage>
        <taxon>Bacteria</taxon>
        <taxon>Bacillati</taxon>
        <taxon>Actinomycetota</taxon>
        <taxon>Actinomycetes</taxon>
        <taxon>Kitasatosporales</taxon>
        <taxon>Streptomycetaceae</taxon>
        <taxon>Streptomyces</taxon>
    </lineage>
</organism>